<dbReference type="InterPro" id="IPR042245">
    <property type="entry name" value="Tgt2/MlaC_sf"/>
</dbReference>
<evidence type="ECO:0008006" key="4">
    <source>
        <dbReference type="Google" id="ProtNLM"/>
    </source>
</evidence>
<accession>A0ABQ4RUY6</accession>
<keyword evidence="3" id="KW-1185">Reference proteome</keyword>
<dbReference type="Proteomes" id="UP001055125">
    <property type="component" value="Unassembled WGS sequence"/>
</dbReference>
<dbReference type="Gene3D" id="3.10.450.710">
    <property type="entry name" value="Tgt2/MlaC"/>
    <property type="match status" value="1"/>
</dbReference>
<name>A0ABQ4RUY6_9HYPH</name>
<reference evidence="2" key="1">
    <citation type="journal article" date="2021" name="Front. Microbiol.">
        <title>Comprehensive Comparative Genomics and Phenotyping of Methylobacterium Species.</title>
        <authorList>
            <person name="Alessa O."/>
            <person name="Ogura Y."/>
            <person name="Fujitani Y."/>
            <person name="Takami H."/>
            <person name="Hayashi T."/>
            <person name="Sahin N."/>
            <person name="Tani A."/>
        </authorList>
    </citation>
    <scope>NUCLEOTIDE SEQUENCE</scope>
    <source>
        <strain evidence="2">DSM 19015</strain>
    </source>
</reference>
<dbReference type="PROSITE" id="PS51257">
    <property type="entry name" value="PROKAR_LIPOPROTEIN"/>
    <property type="match status" value="1"/>
</dbReference>
<feature type="chain" id="PRO_5047321809" description="Toluene tolerance protein" evidence="1">
    <location>
        <begin position="24"/>
        <end position="202"/>
    </location>
</feature>
<evidence type="ECO:0000256" key="1">
    <source>
        <dbReference type="SAM" id="SignalP"/>
    </source>
</evidence>
<dbReference type="EMBL" id="BPQP01000027">
    <property type="protein sequence ID" value="GJD94643.1"/>
    <property type="molecule type" value="Genomic_DNA"/>
</dbReference>
<organism evidence="2 3">
    <name type="scientific">Methylobacterium iners</name>
    <dbReference type="NCBI Taxonomy" id="418707"/>
    <lineage>
        <taxon>Bacteria</taxon>
        <taxon>Pseudomonadati</taxon>
        <taxon>Pseudomonadota</taxon>
        <taxon>Alphaproteobacteria</taxon>
        <taxon>Hyphomicrobiales</taxon>
        <taxon>Methylobacteriaceae</taxon>
        <taxon>Methylobacterium</taxon>
    </lineage>
</organism>
<dbReference type="PANTHER" id="PTHR36573:SF1">
    <property type="entry name" value="INTERMEMBRANE PHOSPHOLIPID TRANSPORT SYSTEM BINDING PROTEIN MLAC"/>
    <property type="match status" value="1"/>
</dbReference>
<evidence type="ECO:0000313" key="2">
    <source>
        <dbReference type="EMBL" id="GJD94643.1"/>
    </source>
</evidence>
<gene>
    <name evidence="2" type="ORF">OCOJLMKI_1846</name>
</gene>
<proteinExistence type="predicted"/>
<sequence length="202" mass="21033">MRLSRVILAAGLAGLIACLPARAAEDPAVEAVRGLYATYEGALKEAATDVKARAGAIGGVMAKTFDFGGMVRGAVGPKWPSFTPEQQAALTEAFGQYFTATYANRLTQAAGGKFTVKPASEARGADRVVLTEVANAEGDESQVDFLVGAGNRVQDVFLNGNVSEIAAMRTAFAEPIKTGGADGLLKFLRERTARILAAKPAP</sequence>
<comment type="caution">
    <text evidence="2">The sequence shown here is derived from an EMBL/GenBank/DDBJ whole genome shotgun (WGS) entry which is preliminary data.</text>
</comment>
<dbReference type="PANTHER" id="PTHR36573">
    <property type="entry name" value="INTERMEMBRANE PHOSPHOLIPID TRANSPORT SYSTEM BINDING PROTEIN MLAC"/>
    <property type="match status" value="1"/>
</dbReference>
<dbReference type="Pfam" id="PF05494">
    <property type="entry name" value="MlaC"/>
    <property type="match status" value="1"/>
</dbReference>
<keyword evidence="1" id="KW-0732">Signal</keyword>
<reference evidence="2" key="2">
    <citation type="submission" date="2021-08" db="EMBL/GenBank/DDBJ databases">
        <authorList>
            <person name="Tani A."/>
            <person name="Ola A."/>
            <person name="Ogura Y."/>
            <person name="Katsura K."/>
            <person name="Hayashi T."/>
        </authorList>
    </citation>
    <scope>NUCLEOTIDE SEQUENCE</scope>
    <source>
        <strain evidence="2">DSM 19015</strain>
    </source>
</reference>
<protein>
    <recommendedName>
        <fullName evidence="4">Toluene tolerance protein</fullName>
    </recommendedName>
</protein>
<dbReference type="RefSeq" id="WP_238243810.1">
    <property type="nucleotide sequence ID" value="NZ_BPQP01000027.1"/>
</dbReference>
<feature type="signal peptide" evidence="1">
    <location>
        <begin position="1"/>
        <end position="23"/>
    </location>
</feature>
<dbReference type="InterPro" id="IPR008869">
    <property type="entry name" value="MlaC/ttg2D"/>
</dbReference>
<evidence type="ECO:0000313" key="3">
    <source>
        <dbReference type="Proteomes" id="UP001055125"/>
    </source>
</evidence>